<evidence type="ECO:0000256" key="1">
    <source>
        <dbReference type="ARBA" id="ARBA00009861"/>
    </source>
</evidence>
<dbReference type="InterPro" id="IPR050317">
    <property type="entry name" value="Plant_Fungal_Acyltransferase"/>
</dbReference>
<dbReference type="Gene3D" id="3.30.559.10">
    <property type="entry name" value="Chloramphenicol acetyltransferase-like domain"/>
    <property type="match status" value="2"/>
</dbReference>
<dbReference type="AlphaFoldDB" id="A0A9R0JZ97"/>
<dbReference type="PANTHER" id="PTHR31642:SF5">
    <property type="entry name" value="OS01G0104900 PROTEIN"/>
    <property type="match status" value="1"/>
</dbReference>
<keyword evidence="2" id="KW-1185">Reference proteome</keyword>
<dbReference type="PANTHER" id="PTHR31642">
    <property type="entry name" value="TRICHOTHECENE 3-O-ACETYLTRANSFERASE"/>
    <property type="match status" value="1"/>
</dbReference>
<proteinExistence type="inferred from homology"/>
<evidence type="ECO:0000313" key="2">
    <source>
        <dbReference type="Proteomes" id="UP000813463"/>
    </source>
</evidence>
<dbReference type="RefSeq" id="XP_021852038.2">
    <property type="nucleotide sequence ID" value="XM_021996346.2"/>
</dbReference>
<dbReference type="GO" id="GO:0016747">
    <property type="term" value="F:acyltransferase activity, transferring groups other than amino-acyl groups"/>
    <property type="evidence" value="ECO:0000318"/>
    <property type="project" value="GO_Central"/>
</dbReference>
<organism evidence="2 3">
    <name type="scientific">Spinacia oleracea</name>
    <name type="common">Spinach</name>
    <dbReference type="NCBI Taxonomy" id="3562"/>
    <lineage>
        <taxon>Eukaryota</taxon>
        <taxon>Viridiplantae</taxon>
        <taxon>Streptophyta</taxon>
        <taxon>Embryophyta</taxon>
        <taxon>Tracheophyta</taxon>
        <taxon>Spermatophyta</taxon>
        <taxon>Magnoliopsida</taxon>
        <taxon>eudicotyledons</taxon>
        <taxon>Gunneridae</taxon>
        <taxon>Pentapetalae</taxon>
        <taxon>Caryophyllales</taxon>
        <taxon>Chenopodiaceae</taxon>
        <taxon>Chenopodioideae</taxon>
        <taxon>Anserineae</taxon>
        <taxon>Spinacia</taxon>
    </lineage>
</organism>
<protein>
    <submittedName>
        <fullName evidence="3">Alcohol acyltransferase 9</fullName>
    </submittedName>
</protein>
<comment type="similarity">
    <text evidence="1">Belongs to the plant acyltransferase family.</text>
</comment>
<reference evidence="2" key="1">
    <citation type="journal article" date="2021" name="Nat. Commun.">
        <title>Genomic analyses provide insights into spinach domestication and the genetic basis of agronomic traits.</title>
        <authorList>
            <person name="Cai X."/>
            <person name="Sun X."/>
            <person name="Xu C."/>
            <person name="Sun H."/>
            <person name="Wang X."/>
            <person name="Ge C."/>
            <person name="Zhang Z."/>
            <person name="Wang Q."/>
            <person name="Fei Z."/>
            <person name="Jiao C."/>
            <person name="Wang Q."/>
        </authorList>
    </citation>
    <scope>NUCLEOTIDE SEQUENCE [LARGE SCALE GENOMIC DNA]</scope>
    <source>
        <strain evidence="2">cv. Varoflay</strain>
    </source>
</reference>
<keyword evidence="3" id="KW-0808">Transferase</keyword>
<dbReference type="GeneID" id="110791592"/>
<dbReference type="InterPro" id="IPR023213">
    <property type="entry name" value="CAT-like_dom_sf"/>
</dbReference>
<dbReference type="Pfam" id="PF02458">
    <property type="entry name" value="Transferase"/>
    <property type="match status" value="1"/>
</dbReference>
<keyword evidence="3" id="KW-0012">Acyltransferase</keyword>
<accession>A0A9R0JZ97</accession>
<dbReference type="KEGG" id="soe:110791592"/>
<dbReference type="Proteomes" id="UP000813463">
    <property type="component" value="Chromosome 2"/>
</dbReference>
<evidence type="ECO:0000313" key="3">
    <source>
        <dbReference type="RefSeq" id="XP_021852038.2"/>
    </source>
</evidence>
<name>A0A9R0JZ97_SPIOL</name>
<gene>
    <name evidence="3" type="primary">LOC110791592</name>
</gene>
<reference evidence="3" key="2">
    <citation type="submission" date="2025-08" db="UniProtKB">
        <authorList>
            <consortium name="RefSeq"/>
        </authorList>
    </citation>
    <scope>IDENTIFICATION</scope>
    <source>
        <tissue evidence="3">Leaf</tissue>
    </source>
</reference>
<sequence>MTADTKKSPEIPDCYYPNSPLLITPDLPTPKHSLYLSNLDDQNFLRFSIKYLYLYEKGICIENLKQSLSKILTEYYPLAGRLRATDESDDQCQKLEVDCNGEGALFAEAFIDLSVSDFLEFSGKPNNSWRKLLYKVDALSFLDVPPLVVQVTNLMCGGMILCTAINHCLCDGIGTSQFLNAWAHVTSKPNSEPLVKSFHSRHVLKPRCPPQITFTHSVFANFTPEIGGISHFALNKYLQSQPLVATSITFNPSQILTLKRKIIPSKKCTTFEALASHTWQAWVRSLNLSQLLIVKLLFSVNIRKRVKPELPQGYYGNGFVLGCAETTVKDLVTNNLCHGVKLVQQAKSCLNDDYIRSMVDLLEDKKIKTDLSATLVISQWSRFGIEDLDFGSGKPLQMGPVASDIYCLFLPVVNDPESMRVLVSLPPKIAEKFEFYMTQFLDCDHSNDHHDEEDRITY</sequence>